<feature type="signal peptide" evidence="1">
    <location>
        <begin position="1"/>
        <end position="23"/>
    </location>
</feature>
<dbReference type="Pfam" id="PF09694">
    <property type="entry name" value="Gcw_chp"/>
    <property type="match status" value="1"/>
</dbReference>
<keyword evidence="3" id="KW-1185">Reference proteome</keyword>
<gene>
    <name evidence="2" type="ORF">C8D97_103203</name>
</gene>
<accession>A0A316G084</accession>
<protein>
    <submittedName>
        <fullName evidence="2">Uncharacterized protein (TIGR02001 family)</fullName>
    </submittedName>
</protein>
<evidence type="ECO:0000256" key="1">
    <source>
        <dbReference type="SAM" id="SignalP"/>
    </source>
</evidence>
<feature type="chain" id="PRO_5016426977" evidence="1">
    <location>
        <begin position="24"/>
        <end position="226"/>
    </location>
</feature>
<proteinExistence type="predicted"/>
<dbReference type="AlphaFoldDB" id="A0A316G084"/>
<name>A0A316G084_9GAMM</name>
<sequence length="226" mass="24634">MHHTIKSILLIVTLSGFSLTTTASEPVHPPSHKLEVSGNLGFMSEYYYRGILQKPSSASAGLDIAHGNIAAGVWLADVGDGLETDIFSSYSHAFTDDFSTSIGFTGYYYSGNFDETYEEVNLGVSYRFIALDYAEGSWAGIETGDDRYSFLSITFAGENLYATYGQFGKIFDGHYIELGASHSFNEFDVNLALIVSSDELSDQLNTSGEATDSEALVFTLSKSFDL</sequence>
<dbReference type="InterPro" id="IPR010239">
    <property type="entry name" value="CHP02001"/>
</dbReference>
<dbReference type="NCBIfam" id="TIGR02001">
    <property type="entry name" value="gcw_chp"/>
    <property type="match status" value="1"/>
</dbReference>
<keyword evidence="1" id="KW-0732">Signal</keyword>
<organism evidence="2 3">
    <name type="scientific">Pleionea mediterranea</name>
    <dbReference type="NCBI Taxonomy" id="523701"/>
    <lineage>
        <taxon>Bacteria</taxon>
        <taxon>Pseudomonadati</taxon>
        <taxon>Pseudomonadota</taxon>
        <taxon>Gammaproteobacteria</taxon>
        <taxon>Oceanospirillales</taxon>
        <taxon>Pleioneaceae</taxon>
        <taxon>Pleionea</taxon>
    </lineage>
</organism>
<dbReference type="OrthoDB" id="9793561at2"/>
<reference evidence="2 3" key="1">
    <citation type="submission" date="2018-05" db="EMBL/GenBank/DDBJ databases">
        <title>Genomic Encyclopedia of Type Strains, Phase IV (KMG-IV): sequencing the most valuable type-strain genomes for metagenomic binning, comparative biology and taxonomic classification.</title>
        <authorList>
            <person name="Goeker M."/>
        </authorList>
    </citation>
    <scope>NUCLEOTIDE SEQUENCE [LARGE SCALE GENOMIC DNA]</scope>
    <source>
        <strain evidence="2 3">DSM 25350</strain>
    </source>
</reference>
<dbReference type="Proteomes" id="UP000245790">
    <property type="component" value="Unassembled WGS sequence"/>
</dbReference>
<dbReference type="EMBL" id="QGGU01000003">
    <property type="protein sequence ID" value="PWK53376.1"/>
    <property type="molecule type" value="Genomic_DNA"/>
</dbReference>
<comment type="caution">
    <text evidence="2">The sequence shown here is derived from an EMBL/GenBank/DDBJ whole genome shotgun (WGS) entry which is preliminary data.</text>
</comment>
<dbReference type="RefSeq" id="WP_109762584.1">
    <property type="nucleotide sequence ID" value="NZ_QGGU01000003.1"/>
</dbReference>
<evidence type="ECO:0000313" key="3">
    <source>
        <dbReference type="Proteomes" id="UP000245790"/>
    </source>
</evidence>
<evidence type="ECO:0000313" key="2">
    <source>
        <dbReference type="EMBL" id="PWK53376.1"/>
    </source>
</evidence>